<comment type="subcellular location">
    <subcellularLocation>
        <location evidence="1">Secreted</location>
        <location evidence="1">Extracellular space</location>
        <location evidence="1">Apoplast</location>
    </subcellularLocation>
</comment>
<sequence>MKLSAYIIHTILFMSIVFDKIKYNEARQLQTDGKDRDHQFTAGYTDDFGPTSPGNSPGIGHKMKENNDTVEGLKDDFMKPTATPGHSSDVGHAVKNIAMGGQIPLVQGTILPLDTSASCRGTNQGLLERHCSKCLRLDHDIKDCLVVKHEERALKAQGPTDNNSSPGAQGRDKPPGTEVFRFSASDFENRTREKAYRFRSSEARYDARHTIETQRRSRSLHEENRHHYSRESSRDWQRGHDSGSVQSQRGSPQYRRDENSRSPQRNDNARRNYNNMESNTDIVTARGRGLKRREGSDSTTGGRILSVRGNPLQNDKTPAPQEAFNEALEEVHEVVVQYTQCADPSESAARKERFRRAEAEGQLEETAARMVQASLEDNEDDYQNLRSAEENLSAERIPAQLRLKPMAPPSLPTDQSVMTASVK</sequence>
<dbReference type="PANTHER" id="PTHR33348">
    <property type="entry name" value="PRECURSOR OF CEP5"/>
    <property type="match status" value="1"/>
</dbReference>
<proteinExistence type="inferred from homology"/>
<keyword evidence="5" id="KW-0372">Hormone</keyword>
<dbReference type="PANTHER" id="PTHR33348:SF44">
    <property type="entry name" value="PRECURSOR OF CEP6"/>
    <property type="match status" value="1"/>
</dbReference>
<keyword evidence="10" id="KW-1185">Reference proteome</keyword>
<keyword evidence="3" id="KW-0052">Apoplast</keyword>
<evidence type="ECO:0000256" key="4">
    <source>
        <dbReference type="ARBA" id="ARBA00022525"/>
    </source>
</evidence>
<feature type="region of interest" description="Disordered" evidence="8">
    <location>
        <begin position="30"/>
        <end position="66"/>
    </location>
</feature>
<dbReference type="InterPro" id="IPR033250">
    <property type="entry name" value="CEP"/>
</dbReference>
<name>A0ABQ7YP37_BRANA</name>
<keyword evidence="6" id="KW-0732">Signal</keyword>
<reference evidence="9 10" key="1">
    <citation type="submission" date="2021-05" db="EMBL/GenBank/DDBJ databases">
        <title>Genome Assembly of Synthetic Allotetraploid Brassica napus Reveals Homoeologous Exchanges between Subgenomes.</title>
        <authorList>
            <person name="Davis J.T."/>
        </authorList>
    </citation>
    <scope>NUCLEOTIDE SEQUENCE [LARGE SCALE GENOMIC DNA]</scope>
    <source>
        <strain evidence="10">cv. Da-Ae</strain>
        <tissue evidence="9">Seedling</tissue>
    </source>
</reference>
<keyword evidence="4" id="KW-0964">Secreted</keyword>
<comment type="caution">
    <text evidence="9">The sequence shown here is derived from an EMBL/GenBank/DDBJ whole genome shotgun (WGS) entry which is preliminary data.</text>
</comment>
<accession>A0ABQ7YP37</accession>
<feature type="compositionally biased region" description="Basic and acidic residues" evidence="8">
    <location>
        <begin position="209"/>
        <end position="241"/>
    </location>
</feature>
<evidence type="ECO:0000313" key="10">
    <source>
        <dbReference type="Proteomes" id="UP000824890"/>
    </source>
</evidence>
<feature type="region of interest" description="Disordered" evidence="8">
    <location>
        <begin position="391"/>
        <end position="423"/>
    </location>
</feature>
<feature type="region of interest" description="Disordered" evidence="8">
    <location>
        <begin position="155"/>
        <end position="186"/>
    </location>
</feature>
<evidence type="ECO:0000256" key="8">
    <source>
        <dbReference type="SAM" id="MobiDB-lite"/>
    </source>
</evidence>
<keyword evidence="7" id="KW-0379">Hydroxylation</keyword>
<evidence type="ECO:0000256" key="2">
    <source>
        <dbReference type="ARBA" id="ARBA00008963"/>
    </source>
</evidence>
<evidence type="ECO:0000256" key="5">
    <source>
        <dbReference type="ARBA" id="ARBA00022702"/>
    </source>
</evidence>
<protein>
    <submittedName>
        <fullName evidence="9">Uncharacterized protein</fullName>
    </submittedName>
</protein>
<dbReference type="EMBL" id="JAGKQM010000017">
    <property type="protein sequence ID" value="KAH0868886.1"/>
    <property type="molecule type" value="Genomic_DNA"/>
</dbReference>
<evidence type="ECO:0000256" key="3">
    <source>
        <dbReference type="ARBA" id="ARBA00022523"/>
    </source>
</evidence>
<feature type="region of interest" description="Disordered" evidence="8">
    <location>
        <begin position="209"/>
        <end position="319"/>
    </location>
</feature>
<organism evidence="9 10">
    <name type="scientific">Brassica napus</name>
    <name type="common">Rape</name>
    <dbReference type="NCBI Taxonomy" id="3708"/>
    <lineage>
        <taxon>Eukaryota</taxon>
        <taxon>Viridiplantae</taxon>
        <taxon>Streptophyta</taxon>
        <taxon>Embryophyta</taxon>
        <taxon>Tracheophyta</taxon>
        <taxon>Spermatophyta</taxon>
        <taxon>Magnoliopsida</taxon>
        <taxon>eudicotyledons</taxon>
        <taxon>Gunneridae</taxon>
        <taxon>Pentapetalae</taxon>
        <taxon>rosids</taxon>
        <taxon>malvids</taxon>
        <taxon>Brassicales</taxon>
        <taxon>Brassicaceae</taxon>
        <taxon>Brassiceae</taxon>
        <taxon>Brassica</taxon>
    </lineage>
</organism>
<evidence type="ECO:0000256" key="1">
    <source>
        <dbReference type="ARBA" id="ARBA00004271"/>
    </source>
</evidence>
<feature type="compositionally biased region" description="Polar residues" evidence="8">
    <location>
        <begin position="261"/>
        <end position="282"/>
    </location>
</feature>
<comment type="similarity">
    <text evidence="2">Belongs to the C-terminally encoded plant signaling peptide (CEP) family.</text>
</comment>
<feature type="compositionally biased region" description="Polar residues" evidence="8">
    <location>
        <begin position="412"/>
        <end position="423"/>
    </location>
</feature>
<evidence type="ECO:0000256" key="6">
    <source>
        <dbReference type="ARBA" id="ARBA00022729"/>
    </source>
</evidence>
<evidence type="ECO:0000313" key="9">
    <source>
        <dbReference type="EMBL" id="KAH0868886.1"/>
    </source>
</evidence>
<evidence type="ECO:0000256" key="7">
    <source>
        <dbReference type="ARBA" id="ARBA00023278"/>
    </source>
</evidence>
<gene>
    <name evidence="9" type="ORF">HID58_075908</name>
</gene>
<dbReference type="Proteomes" id="UP000824890">
    <property type="component" value="Unassembled WGS sequence"/>
</dbReference>